<feature type="transmembrane region" description="Helical" evidence="8">
    <location>
        <begin position="136"/>
        <end position="152"/>
    </location>
</feature>
<dbReference type="GO" id="GO:0009927">
    <property type="term" value="F:histidine phosphotransfer kinase activity"/>
    <property type="evidence" value="ECO:0007669"/>
    <property type="project" value="TreeGrafter"/>
</dbReference>
<dbReference type="InterPro" id="IPR003661">
    <property type="entry name" value="HisK_dim/P_dom"/>
</dbReference>
<dbReference type="CDD" id="cd00082">
    <property type="entry name" value="HisKA"/>
    <property type="match status" value="1"/>
</dbReference>
<keyword evidence="8" id="KW-0812">Transmembrane</keyword>
<dbReference type="Gene3D" id="3.30.565.10">
    <property type="entry name" value="Histidine kinase-like ATPase, C-terminal domain"/>
    <property type="match status" value="1"/>
</dbReference>
<feature type="transmembrane region" description="Helical" evidence="8">
    <location>
        <begin position="58"/>
        <end position="79"/>
    </location>
</feature>
<feature type="region of interest" description="Disordered" evidence="7">
    <location>
        <begin position="623"/>
        <end position="645"/>
    </location>
</feature>
<dbReference type="CDD" id="cd00130">
    <property type="entry name" value="PAS"/>
    <property type="match status" value="1"/>
</dbReference>
<dbReference type="AlphaFoldDB" id="A0A318T360"/>
<dbReference type="Proteomes" id="UP000247454">
    <property type="component" value="Unassembled WGS sequence"/>
</dbReference>
<feature type="transmembrane region" description="Helical" evidence="8">
    <location>
        <begin position="159"/>
        <end position="175"/>
    </location>
</feature>
<evidence type="ECO:0000259" key="9">
    <source>
        <dbReference type="PROSITE" id="PS50109"/>
    </source>
</evidence>
<dbReference type="InterPro" id="IPR036097">
    <property type="entry name" value="HisK_dim/P_sf"/>
</dbReference>
<dbReference type="EMBL" id="QJTF01000007">
    <property type="protein sequence ID" value="PYE88373.1"/>
    <property type="molecule type" value="Genomic_DNA"/>
</dbReference>
<feature type="transmembrane region" description="Helical" evidence="8">
    <location>
        <begin position="85"/>
        <end position="104"/>
    </location>
</feature>
<dbReference type="InterPro" id="IPR003594">
    <property type="entry name" value="HATPase_dom"/>
</dbReference>
<feature type="domain" description="Histidine kinase" evidence="9">
    <location>
        <begin position="374"/>
        <end position="598"/>
    </location>
</feature>
<dbReference type="PANTHER" id="PTHR43047">
    <property type="entry name" value="TWO-COMPONENT HISTIDINE PROTEIN KINASE"/>
    <property type="match status" value="1"/>
</dbReference>
<evidence type="ECO:0000256" key="7">
    <source>
        <dbReference type="SAM" id="MobiDB-lite"/>
    </source>
</evidence>
<dbReference type="Pfam" id="PF02518">
    <property type="entry name" value="HATPase_c"/>
    <property type="match status" value="1"/>
</dbReference>
<evidence type="ECO:0000256" key="5">
    <source>
        <dbReference type="ARBA" id="ARBA00022777"/>
    </source>
</evidence>
<evidence type="ECO:0000313" key="11">
    <source>
        <dbReference type="Proteomes" id="UP000247454"/>
    </source>
</evidence>
<dbReference type="SUPFAM" id="SSF55785">
    <property type="entry name" value="PYP-like sensor domain (PAS domain)"/>
    <property type="match status" value="1"/>
</dbReference>
<protein>
    <recommendedName>
        <fullName evidence="2">histidine kinase</fullName>
        <ecNumber evidence="2">2.7.13.3</ecNumber>
    </recommendedName>
</protein>
<name>A0A318T360_9HYPH</name>
<dbReference type="InterPro" id="IPR035965">
    <property type="entry name" value="PAS-like_dom_sf"/>
</dbReference>
<dbReference type="PROSITE" id="PS50109">
    <property type="entry name" value="HIS_KIN"/>
    <property type="match status" value="1"/>
</dbReference>
<dbReference type="InterPro" id="IPR000014">
    <property type="entry name" value="PAS"/>
</dbReference>
<gene>
    <name evidence="10" type="ORF">C7477_10715</name>
</gene>
<evidence type="ECO:0000256" key="1">
    <source>
        <dbReference type="ARBA" id="ARBA00000085"/>
    </source>
</evidence>
<dbReference type="PRINTS" id="PR00344">
    <property type="entry name" value="BCTRLSENSOR"/>
</dbReference>
<keyword evidence="5 10" id="KW-0418">Kinase</keyword>
<dbReference type="EC" id="2.7.13.3" evidence="2"/>
<evidence type="ECO:0000256" key="8">
    <source>
        <dbReference type="SAM" id="Phobius"/>
    </source>
</evidence>
<dbReference type="InterPro" id="IPR036890">
    <property type="entry name" value="HATPase_C_sf"/>
</dbReference>
<dbReference type="InterPro" id="IPR005467">
    <property type="entry name" value="His_kinase_dom"/>
</dbReference>
<dbReference type="SMART" id="SM00388">
    <property type="entry name" value="HisKA"/>
    <property type="match status" value="1"/>
</dbReference>
<keyword evidence="4" id="KW-0808">Transferase</keyword>
<keyword evidence="6" id="KW-0175">Coiled coil</keyword>
<evidence type="ECO:0000256" key="2">
    <source>
        <dbReference type="ARBA" id="ARBA00012438"/>
    </source>
</evidence>
<reference evidence="10 11" key="1">
    <citation type="submission" date="2018-06" db="EMBL/GenBank/DDBJ databases">
        <title>Genomic Encyclopedia of Type Strains, Phase III (KMG-III): the genomes of soil and plant-associated and newly described type strains.</title>
        <authorList>
            <person name="Whitman W."/>
        </authorList>
    </citation>
    <scope>NUCLEOTIDE SEQUENCE [LARGE SCALE GENOMIC DNA]</scope>
    <source>
        <strain evidence="10 11">ORS 1419</strain>
    </source>
</reference>
<dbReference type="Pfam" id="PF00512">
    <property type="entry name" value="HisKA"/>
    <property type="match status" value="1"/>
</dbReference>
<evidence type="ECO:0000256" key="3">
    <source>
        <dbReference type="ARBA" id="ARBA00022553"/>
    </source>
</evidence>
<feature type="coiled-coil region" evidence="6">
    <location>
        <begin position="340"/>
        <end position="374"/>
    </location>
</feature>
<proteinExistence type="predicted"/>
<organism evidence="10 11">
    <name type="scientific">Phyllobacterium leguminum</name>
    <dbReference type="NCBI Taxonomy" id="314237"/>
    <lineage>
        <taxon>Bacteria</taxon>
        <taxon>Pseudomonadati</taxon>
        <taxon>Pseudomonadota</taxon>
        <taxon>Alphaproteobacteria</taxon>
        <taxon>Hyphomicrobiales</taxon>
        <taxon>Phyllobacteriaceae</taxon>
        <taxon>Phyllobacterium</taxon>
    </lineage>
</organism>
<dbReference type="Gene3D" id="3.30.450.20">
    <property type="entry name" value="PAS domain"/>
    <property type="match status" value="1"/>
</dbReference>
<feature type="transmembrane region" description="Helical" evidence="8">
    <location>
        <begin position="181"/>
        <end position="201"/>
    </location>
</feature>
<accession>A0A318T360</accession>
<comment type="caution">
    <text evidence="10">The sequence shown here is derived from an EMBL/GenBank/DDBJ whole genome shotgun (WGS) entry which is preliminary data.</text>
</comment>
<keyword evidence="11" id="KW-1185">Reference proteome</keyword>
<dbReference type="CDD" id="cd16922">
    <property type="entry name" value="HATPase_EvgS-ArcB-TorS-like"/>
    <property type="match status" value="1"/>
</dbReference>
<dbReference type="GO" id="GO:0000155">
    <property type="term" value="F:phosphorelay sensor kinase activity"/>
    <property type="evidence" value="ECO:0007669"/>
    <property type="project" value="InterPro"/>
</dbReference>
<keyword evidence="8" id="KW-1133">Transmembrane helix</keyword>
<evidence type="ECO:0000256" key="4">
    <source>
        <dbReference type="ARBA" id="ARBA00022679"/>
    </source>
</evidence>
<evidence type="ECO:0000313" key="10">
    <source>
        <dbReference type="EMBL" id="PYE88373.1"/>
    </source>
</evidence>
<dbReference type="InterPro" id="IPR004358">
    <property type="entry name" value="Sig_transdc_His_kin-like_C"/>
</dbReference>
<dbReference type="SMART" id="SM00387">
    <property type="entry name" value="HATPase_c"/>
    <property type="match status" value="1"/>
</dbReference>
<dbReference type="SUPFAM" id="SSF55874">
    <property type="entry name" value="ATPase domain of HSP90 chaperone/DNA topoisomerase II/histidine kinase"/>
    <property type="match status" value="1"/>
</dbReference>
<evidence type="ECO:0000256" key="6">
    <source>
        <dbReference type="SAM" id="Coils"/>
    </source>
</evidence>
<keyword evidence="3" id="KW-0597">Phosphoprotein</keyword>
<feature type="transmembrane region" description="Helical" evidence="8">
    <location>
        <begin position="111"/>
        <end position="130"/>
    </location>
</feature>
<keyword evidence="8" id="KW-0472">Membrane</keyword>
<dbReference type="Gene3D" id="1.10.287.130">
    <property type="match status" value="1"/>
</dbReference>
<comment type="catalytic activity">
    <reaction evidence="1">
        <text>ATP + protein L-histidine = ADP + protein N-phospho-L-histidine.</text>
        <dbReference type="EC" id="2.7.13.3"/>
    </reaction>
</comment>
<sequence length="645" mass="69279">MASTDTHCSEYGRVHAILLKTLESAAARMGGGARMFDSYCRRWAPIGQSADNAATQRMIAAFWAMPLALLAAFLAGGAVSGSIEAGLAIASFAGMAMILCALVSLSPRSSLVGVAGLAVYAGGLSVAGFGQAPANPALWVMAAAIPFESWFVSRTRRSMWLGLAASALVFAALIAKTSTVAITPTAISALLTFIYVATLLARAMRIFSARAETVAPETNDDVEAVVDGVVIRLSPDGVVRSLSIKAPEFFGVPRQVLINTPLLDRVHVSDRVTYLSLLADLRMAEPARAISPACAISIEIRLRRVDTDPETGVRSVAFRPFRIEAVAARQVGELSGFTMVARDISQAEATREALRQAREEAENLELSRNRFLASTSHELRTPLNSIIGFSDALLHEMPCKFQNEKQREYVGLIHQAGSHLLDVVNAILEMSKLEAGTYRIFPEAFQFSEAVDLCCGVMGRQAAQKGVILSERLNGGIGDLVADRRAVQQILFNLVSNAVKFTEKGGCVTIDAAVQDMRNGRMLVFSVADTGIGMAADDLARLCQPYTQLDNAYTRAHEGTGLGLSLVKGLVELHEGAMEIASKKGEGTIVTVRLPLDGPLAHRLQNQNEQAGTVIDIHRIQAERRHDSEETGQQGDAYAQNRKTA</sequence>
<dbReference type="GO" id="GO:0005886">
    <property type="term" value="C:plasma membrane"/>
    <property type="evidence" value="ECO:0007669"/>
    <property type="project" value="TreeGrafter"/>
</dbReference>
<dbReference type="SUPFAM" id="SSF47384">
    <property type="entry name" value="Homodimeric domain of signal transducing histidine kinase"/>
    <property type="match status" value="1"/>
</dbReference>
<dbReference type="PANTHER" id="PTHR43047:SF72">
    <property type="entry name" value="OSMOSENSING HISTIDINE PROTEIN KINASE SLN1"/>
    <property type="match status" value="1"/>
</dbReference>